<dbReference type="EMBL" id="JBHMCR010000019">
    <property type="protein sequence ID" value="MFB9523663.1"/>
    <property type="molecule type" value="Genomic_DNA"/>
</dbReference>
<dbReference type="Gene3D" id="1.10.1200.10">
    <property type="entry name" value="ACP-like"/>
    <property type="match status" value="1"/>
</dbReference>
<reference evidence="2 3" key="1">
    <citation type="submission" date="2024-09" db="EMBL/GenBank/DDBJ databases">
        <authorList>
            <person name="Sun Q."/>
            <person name="Mori K."/>
        </authorList>
    </citation>
    <scope>NUCLEOTIDE SEQUENCE [LARGE SCALE GENOMIC DNA]</scope>
    <source>
        <strain evidence="2 3">JCM 4362</strain>
    </source>
</reference>
<dbReference type="RefSeq" id="WP_345218986.1">
    <property type="nucleotide sequence ID" value="NZ_BAAAXE010000001.1"/>
</dbReference>
<sequence>MSALLTRDSVAACVRRILAQRIPADVGHIREDEPLVGEVLQLNSLAVLSVLVELEDELGVRFTDDVLVGRWFETVRDLIDIVLTGAPDGR</sequence>
<proteinExistence type="predicted"/>
<feature type="domain" description="Carrier" evidence="1">
    <location>
        <begin position="14"/>
        <end position="80"/>
    </location>
</feature>
<organism evidence="2 3">
    <name type="scientific">Streptomyces cremeus</name>
    <dbReference type="NCBI Taxonomy" id="66881"/>
    <lineage>
        <taxon>Bacteria</taxon>
        <taxon>Bacillati</taxon>
        <taxon>Actinomycetota</taxon>
        <taxon>Actinomycetes</taxon>
        <taxon>Kitasatosporales</taxon>
        <taxon>Streptomycetaceae</taxon>
        <taxon>Streptomyces</taxon>
    </lineage>
</organism>
<dbReference type="InterPro" id="IPR009081">
    <property type="entry name" value="PP-bd_ACP"/>
</dbReference>
<comment type="caution">
    <text evidence="2">The sequence shown here is derived from an EMBL/GenBank/DDBJ whole genome shotgun (WGS) entry which is preliminary data.</text>
</comment>
<dbReference type="InterPro" id="IPR036736">
    <property type="entry name" value="ACP-like_sf"/>
</dbReference>
<evidence type="ECO:0000313" key="2">
    <source>
        <dbReference type="EMBL" id="MFB9523663.1"/>
    </source>
</evidence>
<evidence type="ECO:0000313" key="3">
    <source>
        <dbReference type="Proteomes" id="UP001589718"/>
    </source>
</evidence>
<dbReference type="Pfam" id="PF00550">
    <property type="entry name" value="PP-binding"/>
    <property type="match status" value="1"/>
</dbReference>
<name>A0ABV5PKW8_STRCM</name>
<keyword evidence="3" id="KW-1185">Reference proteome</keyword>
<dbReference type="Proteomes" id="UP001589718">
    <property type="component" value="Unassembled WGS sequence"/>
</dbReference>
<accession>A0ABV5PKW8</accession>
<protein>
    <submittedName>
        <fullName evidence="2">Acyl carrier protein</fullName>
    </submittedName>
</protein>
<dbReference type="SUPFAM" id="SSF47336">
    <property type="entry name" value="ACP-like"/>
    <property type="match status" value="1"/>
</dbReference>
<gene>
    <name evidence="2" type="ORF">ACFFTU_27320</name>
</gene>
<evidence type="ECO:0000259" key="1">
    <source>
        <dbReference type="Pfam" id="PF00550"/>
    </source>
</evidence>